<gene>
    <name evidence="2" type="ORF">SSP24_59310</name>
</gene>
<dbReference type="PANTHER" id="PTHR19959:SF119">
    <property type="entry name" value="FUNGAL LIPASE-LIKE DOMAIN-CONTAINING PROTEIN"/>
    <property type="match status" value="1"/>
</dbReference>
<accession>A0A4Y3VTJ5</accession>
<dbReference type="Gene3D" id="1.25.40.10">
    <property type="entry name" value="Tetratricopeptide repeat domain"/>
    <property type="match status" value="4"/>
</dbReference>
<dbReference type="PANTHER" id="PTHR19959">
    <property type="entry name" value="KINESIN LIGHT CHAIN"/>
    <property type="match status" value="1"/>
</dbReference>
<comment type="caution">
    <text evidence="2">The sequence shown here is derived from an EMBL/GenBank/DDBJ whole genome shotgun (WGS) entry which is preliminary data.</text>
</comment>
<sequence length="1509" mass="163849">MREDTGEGIGDDTGGDIGWARAELLVERLGQRLESFWAQGVREAVTAPEAVAEADELRTYVLRTRDADGGGPLYVLDRSVVAAIAHLHYARCLVMGPDSAEAGPEVQLTLMLFAVVARFTPDEVPEELRPTVATLPAFEAEDVEESAERALELLGRWQSASDGAALEEAITRWQRLGEVLPASHPGRAMLLSNLCAGLRFRYTLHGNAADVEESADMGFKAVRRATPDDPNRGMYYTNLSGTLILRYALRQDPADLEAAVDTGRQAVRVAPEPHALFHSNAGLALLGRYERHAATADLDAATEECRAAVRHALPDDPQRPMYLANLGRALEKRYVRFRQPADLESALTAARQAVADCPPAHPGRHGFLLALSQTLRTKAQNTGADADLDAAVDTARQAVSAVPDASPGRGDTISNLSLALRLRYNRRQRQADIDEAVTLLRHTSHDDNGTHHLYNLARVQLARFRQTDDRADVDAAITAARRSADAAAGSHEQGVPLTLLGEALLARSARTNSRSDTEEALTVLTRARTLLDGYHPTAISVCLSELGLAHTRRFDTTADPADLDRAIEIFQEAIRHSPDHPDRVVDESHLGSSLLLRHSRTKSPDDLAEALAWNRRAADRITDVGHERAGQVLFNLGRTLQAVYQQNDDLTALDEAVRRLEEALRARHRGPAEHAKVLSNLGAALRVRAERLGGRTDLDRAVDLSRQAVAALPTDHPERAIYLSNLATTLQARYGSYGAQQDLADAVRAGRESVEATAPSDTTALVVHLTNLSIALRRRYEWSGALDDLDESIEVCRTAVRALPPGHVDEPLHRSNLAVALISRYGRTGVPADADEAVDVARAAADSVPDDHPQRATHLSNLALALRARSDGRDRSADADEAIDRIRHAIRLCPTAHPQRPLLLTNLCTALLARDRDEPAAVAEAASAARTALRATPEDHPGRASSLSTLGRALVARARLEGDPDDLATAFDLFRQSTTIATAPAAVRFRAARAWAMAATTAGEWQEALDAYRAAIAELPLLAWHGLDRRDRVDALGRAAGVAGEAAAVALNTCRPHEALRLLEQGRGVLLTQALDARDDMTDLREQAPHLADRIREIRALLDQPAAETPDARTQRAAAEKRRELAQEMDDLVTRVRELPGLEDFLRLPSLERLQSAATHGPVIVVNTSTVRCDALIVTRTDVHTVPLPDLHLTEDDGLIDRTETLLDALSTLGRSPADAWRAQRILTRTLAWLWDTVAAPILTALPTDTPTPRRLWWCPTGLLTLLPLHAAGHYTNGKGPSLPDHYICSYTTTLRALAAAQSHPTPPPTPRMLAVDQSATPGLPPLPQAAAEVRQLAHRIPHTTVLTGQEATREKLLTTLPTHPYLHFSGHGTQDPTDSSGGALYLHDHEQAGPLTITDISRLRLTDAQLAYLSACETARGAAAVPDEAAHLAGTLQLAGFTHVVAAQWAVDDACALKVADTFYAGLTSPDHRITPDRAAQALHTAVERLRHENRDPLWWAAYVHTGP</sequence>
<organism evidence="2 3">
    <name type="scientific">Streptomyces spinoverrucosus</name>
    <dbReference type="NCBI Taxonomy" id="284043"/>
    <lineage>
        <taxon>Bacteria</taxon>
        <taxon>Bacillati</taxon>
        <taxon>Actinomycetota</taxon>
        <taxon>Actinomycetes</taxon>
        <taxon>Kitasatosporales</taxon>
        <taxon>Streptomycetaceae</taxon>
        <taxon>Streptomyces</taxon>
    </lineage>
</organism>
<feature type="domain" description="CHAT" evidence="1">
    <location>
        <begin position="1229"/>
        <end position="1508"/>
    </location>
</feature>
<evidence type="ECO:0000313" key="2">
    <source>
        <dbReference type="EMBL" id="GEC08276.1"/>
    </source>
</evidence>
<dbReference type="EMBL" id="BJND01000050">
    <property type="protein sequence ID" value="GEC08276.1"/>
    <property type="molecule type" value="Genomic_DNA"/>
</dbReference>
<dbReference type="RefSeq" id="WP_141312924.1">
    <property type="nucleotide sequence ID" value="NZ_BJND01000050.1"/>
</dbReference>
<proteinExistence type="predicted"/>
<name>A0A4Y3VTJ5_9ACTN</name>
<evidence type="ECO:0000313" key="3">
    <source>
        <dbReference type="Proteomes" id="UP000317881"/>
    </source>
</evidence>
<dbReference type="OrthoDB" id="3206999at2"/>
<keyword evidence="3" id="KW-1185">Reference proteome</keyword>
<evidence type="ECO:0000259" key="1">
    <source>
        <dbReference type="Pfam" id="PF12770"/>
    </source>
</evidence>
<dbReference type="InterPro" id="IPR024983">
    <property type="entry name" value="CHAT_dom"/>
</dbReference>
<dbReference type="Pfam" id="PF13374">
    <property type="entry name" value="TPR_10"/>
    <property type="match status" value="1"/>
</dbReference>
<dbReference type="SUPFAM" id="SSF48452">
    <property type="entry name" value="TPR-like"/>
    <property type="match status" value="1"/>
</dbReference>
<dbReference type="Proteomes" id="UP000317881">
    <property type="component" value="Unassembled WGS sequence"/>
</dbReference>
<protein>
    <recommendedName>
        <fullName evidence="1">CHAT domain-containing protein</fullName>
    </recommendedName>
</protein>
<dbReference type="Pfam" id="PF12770">
    <property type="entry name" value="CHAT"/>
    <property type="match status" value="1"/>
</dbReference>
<reference evidence="2 3" key="1">
    <citation type="submission" date="2019-06" db="EMBL/GenBank/DDBJ databases">
        <title>Whole genome shotgun sequence of Streptomyces spinoverrucosus NBRC 14228.</title>
        <authorList>
            <person name="Hosoyama A."/>
            <person name="Uohara A."/>
            <person name="Ohji S."/>
            <person name="Ichikawa N."/>
        </authorList>
    </citation>
    <scope>NUCLEOTIDE SEQUENCE [LARGE SCALE GENOMIC DNA]</scope>
    <source>
        <strain evidence="2 3">NBRC 14228</strain>
    </source>
</reference>
<dbReference type="InterPro" id="IPR011990">
    <property type="entry name" value="TPR-like_helical_dom_sf"/>
</dbReference>